<accession>A0A8T2TD85</accession>
<keyword evidence="2" id="KW-1185">Reference proteome</keyword>
<dbReference type="Proteomes" id="UP000825935">
    <property type="component" value="Chromosome 14"/>
</dbReference>
<organism evidence="1 2">
    <name type="scientific">Ceratopteris richardii</name>
    <name type="common">Triangle waterfern</name>
    <dbReference type="NCBI Taxonomy" id="49495"/>
    <lineage>
        <taxon>Eukaryota</taxon>
        <taxon>Viridiplantae</taxon>
        <taxon>Streptophyta</taxon>
        <taxon>Embryophyta</taxon>
        <taxon>Tracheophyta</taxon>
        <taxon>Polypodiopsida</taxon>
        <taxon>Polypodiidae</taxon>
        <taxon>Polypodiales</taxon>
        <taxon>Pteridineae</taxon>
        <taxon>Pteridaceae</taxon>
        <taxon>Parkerioideae</taxon>
        <taxon>Ceratopteris</taxon>
    </lineage>
</organism>
<dbReference type="EMBL" id="CM035419">
    <property type="protein sequence ID" value="KAH7416082.1"/>
    <property type="molecule type" value="Genomic_DNA"/>
</dbReference>
<comment type="caution">
    <text evidence="1">The sequence shown here is derived from an EMBL/GenBank/DDBJ whole genome shotgun (WGS) entry which is preliminary data.</text>
</comment>
<proteinExistence type="predicted"/>
<dbReference type="AlphaFoldDB" id="A0A8T2TD85"/>
<evidence type="ECO:0000313" key="1">
    <source>
        <dbReference type="EMBL" id="KAH7416082.1"/>
    </source>
</evidence>
<evidence type="ECO:0000313" key="2">
    <source>
        <dbReference type="Proteomes" id="UP000825935"/>
    </source>
</evidence>
<name>A0A8T2TD85_CERRI</name>
<reference evidence="1" key="1">
    <citation type="submission" date="2021-08" db="EMBL/GenBank/DDBJ databases">
        <title>WGS assembly of Ceratopteris richardii.</title>
        <authorList>
            <person name="Marchant D.B."/>
            <person name="Chen G."/>
            <person name="Jenkins J."/>
            <person name="Shu S."/>
            <person name="Leebens-Mack J."/>
            <person name="Grimwood J."/>
            <person name="Schmutz J."/>
            <person name="Soltis P."/>
            <person name="Soltis D."/>
            <person name="Chen Z.-H."/>
        </authorList>
    </citation>
    <scope>NUCLEOTIDE SEQUENCE</scope>
    <source>
        <strain evidence="1">Whitten #5841</strain>
        <tissue evidence="1">Leaf</tissue>
    </source>
</reference>
<protein>
    <submittedName>
        <fullName evidence="1">Uncharacterized protein</fullName>
    </submittedName>
</protein>
<gene>
    <name evidence="1" type="ORF">KP509_14G074300</name>
</gene>
<sequence length="166" mass="18592">MSGELHRFSQHLTSHVLFSLVVIQGAARWKPSTSLVDTPMNFCEIPVGMRCTPVACTRLDSGVPRFHFIVQHYSCHPLVTIMWFVRHHNTVKHPVRVVISSVGYMSRMHECMVGTQLHLLGGTLAIAWHYVALLSRSTSPFSQAPHGLSVIVRLLFGMITTFSLIS</sequence>